<protein>
    <recommendedName>
        <fullName evidence="4">DUF3313 domain-containing protein</fullName>
    </recommendedName>
</protein>
<keyword evidence="3" id="KW-1185">Reference proteome</keyword>
<evidence type="ECO:0000313" key="3">
    <source>
        <dbReference type="Proteomes" id="UP000184485"/>
    </source>
</evidence>
<gene>
    <name evidence="2" type="ORF">SAMN02745157_3539</name>
</gene>
<evidence type="ECO:0000256" key="1">
    <source>
        <dbReference type="SAM" id="SignalP"/>
    </source>
</evidence>
<name>A0A1M5GVT0_9HYPH</name>
<reference evidence="2 3" key="1">
    <citation type="submission" date="2016-11" db="EMBL/GenBank/DDBJ databases">
        <authorList>
            <person name="Jaros S."/>
            <person name="Januszkiewicz K."/>
            <person name="Wedrychowicz H."/>
        </authorList>
    </citation>
    <scope>NUCLEOTIDE SEQUENCE [LARGE SCALE GENOMIC DNA]</scope>
    <source>
        <strain evidence="2 3">DSM 19436</strain>
    </source>
</reference>
<sequence>MTGRRRLGGTALLIAMPLWIAGCANAPLDHAGSLSSYDNLAESDGVLTKSRLYVDAPTVLSAKTVRLVPTVFSDEAKKVPISEAQRKLITNSVDRSLCFGLSDHYRVVTSAEADLTVHAVVTHMIPTDEKAVGVSKVASVAKSVLLPGIPVPVPRLPIGMGSLSMEAQATNPSGDPVAAMVWGRGANFLSGSARVSTSGDAYELASAFGDDFSKMVVTGKTPFKGGLAPPSMRKIRYLADGKPTDSGCDIYGRAPGVAGLISGAVGAPPEWTDKGGVSPTPRTAATY</sequence>
<dbReference type="STRING" id="1122133.SAMN02745157_3539"/>
<dbReference type="Pfam" id="PF11769">
    <property type="entry name" value="DUF3313"/>
    <property type="match status" value="1"/>
</dbReference>
<evidence type="ECO:0008006" key="4">
    <source>
        <dbReference type="Google" id="ProtNLM"/>
    </source>
</evidence>
<feature type="signal peptide" evidence="1">
    <location>
        <begin position="1"/>
        <end position="26"/>
    </location>
</feature>
<dbReference type="PROSITE" id="PS51257">
    <property type="entry name" value="PROKAR_LIPOPROTEIN"/>
    <property type="match status" value="1"/>
</dbReference>
<dbReference type="Proteomes" id="UP000184485">
    <property type="component" value="Unassembled WGS sequence"/>
</dbReference>
<organism evidence="2 3">
    <name type="scientific">Kaistia soli DSM 19436</name>
    <dbReference type="NCBI Taxonomy" id="1122133"/>
    <lineage>
        <taxon>Bacteria</taxon>
        <taxon>Pseudomonadati</taxon>
        <taxon>Pseudomonadota</taxon>
        <taxon>Alphaproteobacteria</taxon>
        <taxon>Hyphomicrobiales</taxon>
        <taxon>Kaistiaceae</taxon>
        <taxon>Kaistia</taxon>
    </lineage>
</organism>
<dbReference type="RefSeq" id="WP_244540271.1">
    <property type="nucleotide sequence ID" value="NZ_FQUP01000003.1"/>
</dbReference>
<dbReference type="EMBL" id="FQUP01000003">
    <property type="protein sequence ID" value="SHG07864.1"/>
    <property type="molecule type" value="Genomic_DNA"/>
</dbReference>
<evidence type="ECO:0000313" key="2">
    <source>
        <dbReference type="EMBL" id="SHG07864.1"/>
    </source>
</evidence>
<dbReference type="InterPro" id="IPR021747">
    <property type="entry name" value="DUF3313"/>
</dbReference>
<dbReference type="AlphaFoldDB" id="A0A1M5GVT0"/>
<accession>A0A1M5GVT0</accession>
<keyword evidence="1" id="KW-0732">Signal</keyword>
<feature type="chain" id="PRO_5012477297" description="DUF3313 domain-containing protein" evidence="1">
    <location>
        <begin position="27"/>
        <end position="287"/>
    </location>
</feature>
<proteinExistence type="predicted"/>